<comment type="caution">
    <text evidence="2">The sequence shown here is derived from an EMBL/GenBank/DDBJ whole genome shotgun (WGS) entry which is preliminary data.</text>
</comment>
<dbReference type="EMBL" id="SOAM01000001">
    <property type="protein sequence ID" value="TDS79900.1"/>
    <property type="molecule type" value="Genomic_DNA"/>
</dbReference>
<feature type="transmembrane region" description="Helical" evidence="1">
    <location>
        <begin position="235"/>
        <end position="256"/>
    </location>
</feature>
<dbReference type="InterPro" id="IPR007404">
    <property type="entry name" value="YdjM-like"/>
</dbReference>
<evidence type="ECO:0000313" key="3">
    <source>
        <dbReference type="Proteomes" id="UP000295344"/>
    </source>
</evidence>
<dbReference type="GO" id="GO:0016787">
    <property type="term" value="F:hydrolase activity"/>
    <property type="evidence" value="ECO:0007669"/>
    <property type="project" value="UniProtKB-KW"/>
</dbReference>
<dbReference type="RefSeq" id="WP_133764441.1">
    <property type="nucleotide sequence ID" value="NZ_BAAARP010000001.1"/>
</dbReference>
<keyword evidence="1" id="KW-0812">Transmembrane</keyword>
<sequence>MARVMGVNHATSGAAVWFAATAALPSFGTDVYPLSPAGVLSGAVVCAGAALLPDADHHSGTIAHSVPIVGKVVARSIEDASGGHRHGFHTILAGAIVTLLAVLVGRFTVPIPELGLVPIGPAIATIGLICFAVKARELVRSWAGAWAIGVLAAVAVVVFAPDNPTWFPIAVGLGFLTHIAGDLLTVEGVPSPTWPVQITPPKLWARTPVLRSVWKRNGYIAVPVLGHAGSWRETLFGAFLGLYCVYAVVIVVARAAHVSLVALG</sequence>
<accession>A0A4R7FQ52</accession>
<keyword evidence="3" id="KW-1185">Reference proteome</keyword>
<feature type="transmembrane region" description="Helical" evidence="1">
    <location>
        <begin position="115"/>
        <end position="135"/>
    </location>
</feature>
<keyword evidence="2" id="KW-0378">Hydrolase</keyword>
<dbReference type="AlphaFoldDB" id="A0A4R7FQ52"/>
<dbReference type="Pfam" id="PF04307">
    <property type="entry name" value="YdjM"/>
    <property type="match status" value="1"/>
</dbReference>
<gene>
    <name evidence="2" type="ORF">CLV52_0446</name>
</gene>
<proteinExistence type="predicted"/>
<evidence type="ECO:0000256" key="1">
    <source>
        <dbReference type="SAM" id="Phobius"/>
    </source>
</evidence>
<organism evidence="2 3">
    <name type="scientific">Amnibacterium kyonggiense</name>
    <dbReference type="NCBI Taxonomy" id="595671"/>
    <lineage>
        <taxon>Bacteria</taxon>
        <taxon>Bacillati</taxon>
        <taxon>Actinomycetota</taxon>
        <taxon>Actinomycetes</taxon>
        <taxon>Micrococcales</taxon>
        <taxon>Microbacteriaceae</taxon>
        <taxon>Amnibacterium</taxon>
    </lineage>
</organism>
<name>A0A4R7FQ52_9MICO</name>
<dbReference type="OrthoDB" id="3425909at2"/>
<protein>
    <submittedName>
        <fullName evidence="2">LexA-binding, inner membrane-associated putative hydrolase</fullName>
    </submittedName>
</protein>
<keyword evidence="1" id="KW-1133">Transmembrane helix</keyword>
<evidence type="ECO:0000313" key="2">
    <source>
        <dbReference type="EMBL" id="TDS79900.1"/>
    </source>
</evidence>
<keyword evidence="1" id="KW-0472">Membrane</keyword>
<dbReference type="Proteomes" id="UP000295344">
    <property type="component" value="Unassembled WGS sequence"/>
</dbReference>
<feature type="transmembrane region" description="Helical" evidence="1">
    <location>
        <begin position="142"/>
        <end position="160"/>
    </location>
</feature>
<feature type="transmembrane region" description="Helical" evidence="1">
    <location>
        <begin position="91"/>
        <end position="109"/>
    </location>
</feature>
<reference evidence="2 3" key="1">
    <citation type="submission" date="2019-03" db="EMBL/GenBank/DDBJ databases">
        <title>Genomic Encyclopedia of Archaeal and Bacterial Type Strains, Phase II (KMG-II): from individual species to whole genera.</title>
        <authorList>
            <person name="Goeker M."/>
        </authorList>
    </citation>
    <scope>NUCLEOTIDE SEQUENCE [LARGE SCALE GENOMIC DNA]</scope>
    <source>
        <strain evidence="2 3">DSM 24782</strain>
    </source>
</reference>